<dbReference type="KEGG" id="sbh:SBI_07397"/>
<proteinExistence type="predicted"/>
<dbReference type="Proteomes" id="UP000000377">
    <property type="component" value="Chromosome"/>
</dbReference>
<dbReference type="AlphaFoldDB" id="D7C7G3"/>
<evidence type="ECO:0000256" key="1">
    <source>
        <dbReference type="SAM" id="MobiDB-lite"/>
    </source>
</evidence>
<dbReference type="HOGENOM" id="CLU_3012183_0_0_11"/>
<evidence type="ECO:0000313" key="3">
    <source>
        <dbReference type="Proteomes" id="UP000000377"/>
    </source>
</evidence>
<feature type="region of interest" description="Disordered" evidence="1">
    <location>
        <begin position="1"/>
        <end position="28"/>
    </location>
</feature>
<evidence type="ECO:0000313" key="2">
    <source>
        <dbReference type="EMBL" id="ADI10517.1"/>
    </source>
</evidence>
<keyword evidence="3" id="KW-1185">Reference proteome</keyword>
<name>D7C7G3_STRBB</name>
<gene>
    <name evidence="2" type="ordered locus">SBI_07397</name>
</gene>
<accession>D7C7G3</accession>
<organism evidence="2 3">
    <name type="scientific">Streptomyces bingchenggensis (strain BCW-1)</name>
    <dbReference type="NCBI Taxonomy" id="749414"/>
    <lineage>
        <taxon>Bacteria</taxon>
        <taxon>Bacillati</taxon>
        <taxon>Actinomycetota</taxon>
        <taxon>Actinomycetes</taxon>
        <taxon>Kitasatosporales</taxon>
        <taxon>Streptomycetaceae</taxon>
        <taxon>Streptomyces</taxon>
    </lineage>
</organism>
<reference evidence="2 3" key="1">
    <citation type="journal article" date="2010" name="J. Bacteriol.">
        <title>Genome sequence of the milbemycin-producing bacterium Streptomyces bingchenggensis.</title>
        <authorList>
            <person name="Wang X.J."/>
            <person name="Yan Y.J."/>
            <person name="Zhang B."/>
            <person name="An J."/>
            <person name="Wang J.J."/>
            <person name="Tian J."/>
            <person name="Jiang L."/>
            <person name="Chen Y.H."/>
            <person name="Huang S.X."/>
            <person name="Yin M."/>
            <person name="Zhang J."/>
            <person name="Gao A.L."/>
            <person name="Liu C.X."/>
            <person name="Zhu Z.X."/>
            <person name="Xiang W.S."/>
        </authorList>
    </citation>
    <scope>NUCLEOTIDE SEQUENCE [LARGE SCALE GENOMIC DNA]</scope>
    <source>
        <strain evidence="2 3">BCW-1</strain>
    </source>
</reference>
<dbReference type="PATRIC" id="fig|749414.3.peg.7608"/>
<protein>
    <submittedName>
        <fullName evidence="2">Uncharacterized protein</fullName>
    </submittedName>
</protein>
<sequence length="56" mass="5809">MLACPLRSQPPDQRTAGPTAGHRAAAVTAERSEATLAKLLAGLYTPTEGTVTWDGT</sequence>
<dbReference type="EMBL" id="CP002047">
    <property type="protein sequence ID" value="ADI10517.1"/>
    <property type="molecule type" value="Genomic_DNA"/>
</dbReference>